<dbReference type="CDD" id="cd00303">
    <property type="entry name" value="retropepsin_like"/>
    <property type="match status" value="1"/>
</dbReference>
<evidence type="ECO:0000256" key="5">
    <source>
        <dbReference type="ARBA" id="ARBA00022801"/>
    </source>
</evidence>
<feature type="domain" description="Integrase zinc-binding" evidence="9">
    <location>
        <begin position="618"/>
        <end position="664"/>
    </location>
</feature>
<dbReference type="InterPro" id="IPR043502">
    <property type="entry name" value="DNA/RNA_pol_sf"/>
</dbReference>
<feature type="compositionally biased region" description="Polar residues" evidence="7">
    <location>
        <begin position="63"/>
        <end position="72"/>
    </location>
</feature>
<evidence type="ECO:0000259" key="9">
    <source>
        <dbReference type="Pfam" id="PF17921"/>
    </source>
</evidence>
<dbReference type="Pfam" id="PF08284">
    <property type="entry name" value="RVP_2"/>
    <property type="match status" value="1"/>
</dbReference>
<dbReference type="EMBL" id="JAAGAX010000006">
    <property type="protein sequence ID" value="KAF2311192.1"/>
    <property type="molecule type" value="Genomic_DNA"/>
</dbReference>
<evidence type="ECO:0008006" key="13">
    <source>
        <dbReference type="Google" id="ProtNLM"/>
    </source>
</evidence>
<evidence type="ECO:0000259" key="8">
    <source>
        <dbReference type="Pfam" id="PF17917"/>
    </source>
</evidence>
<feature type="region of interest" description="Disordered" evidence="7">
    <location>
        <begin position="39"/>
        <end position="72"/>
    </location>
</feature>
<protein>
    <recommendedName>
        <fullName evidence="13">Reverse transcriptase RNase H-like domain-containing protein</fullName>
    </recommendedName>
</protein>
<dbReference type="InterPro" id="IPR021109">
    <property type="entry name" value="Peptidase_aspartic_dom_sf"/>
</dbReference>
<dbReference type="InterPro" id="IPR016197">
    <property type="entry name" value="Chromo-like_dom_sf"/>
</dbReference>
<evidence type="ECO:0000256" key="2">
    <source>
        <dbReference type="ARBA" id="ARBA00022695"/>
    </source>
</evidence>
<evidence type="ECO:0000256" key="1">
    <source>
        <dbReference type="ARBA" id="ARBA00022679"/>
    </source>
</evidence>
<feature type="domain" description="Ty3 transposon capsid-like protein" evidence="10">
    <location>
        <begin position="84"/>
        <end position="249"/>
    </location>
</feature>
<evidence type="ECO:0000256" key="3">
    <source>
        <dbReference type="ARBA" id="ARBA00022722"/>
    </source>
</evidence>
<dbReference type="SUPFAM" id="SSF50630">
    <property type="entry name" value="Acid proteases"/>
    <property type="match status" value="1"/>
</dbReference>
<keyword evidence="3" id="KW-0540">Nuclease</keyword>
<dbReference type="SUPFAM" id="SSF56672">
    <property type="entry name" value="DNA/RNA polymerases"/>
    <property type="match status" value="1"/>
</dbReference>
<dbReference type="Gene3D" id="1.10.340.70">
    <property type="match status" value="1"/>
</dbReference>
<reference evidence="11 12" key="1">
    <citation type="journal article" date="2020" name="Mol. Plant">
        <title>The Chromosome-Based Rubber Tree Genome Provides New Insights into Spurge Genome Evolution and Rubber Biosynthesis.</title>
        <authorList>
            <person name="Liu J."/>
            <person name="Shi C."/>
            <person name="Shi C.C."/>
            <person name="Li W."/>
            <person name="Zhang Q.J."/>
            <person name="Zhang Y."/>
            <person name="Li K."/>
            <person name="Lu H.F."/>
            <person name="Shi C."/>
            <person name="Zhu S.T."/>
            <person name="Xiao Z.Y."/>
            <person name="Nan H."/>
            <person name="Yue Y."/>
            <person name="Zhu X.G."/>
            <person name="Wu Y."/>
            <person name="Hong X.N."/>
            <person name="Fan G.Y."/>
            <person name="Tong Y."/>
            <person name="Zhang D."/>
            <person name="Mao C.L."/>
            <person name="Liu Y.L."/>
            <person name="Hao S.J."/>
            <person name="Liu W.Q."/>
            <person name="Lv M.Q."/>
            <person name="Zhang H.B."/>
            <person name="Liu Y."/>
            <person name="Hu-Tang G.R."/>
            <person name="Wang J.P."/>
            <person name="Wang J.H."/>
            <person name="Sun Y.H."/>
            <person name="Ni S.B."/>
            <person name="Chen W.B."/>
            <person name="Zhang X.C."/>
            <person name="Jiao Y.N."/>
            <person name="Eichler E.E."/>
            <person name="Li G.H."/>
            <person name="Liu X."/>
            <person name="Gao L.Z."/>
        </authorList>
    </citation>
    <scope>NUCLEOTIDE SEQUENCE [LARGE SCALE GENOMIC DNA]</scope>
    <source>
        <strain evidence="12">cv. GT1</strain>
        <tissue evidence="11">Leaf</tissue>
    </source>
</reference>
<dbReference type="GO" id="GO:0003964">
    <property type="term" value="F:RNA-directed DNA polymerase activity"/>
    <property type="evidence" value="ECO:0007669"/>
    <property type="project" value="UniProtKB-KW"/>
</dbReference>
<keyword evidence="4" id="KW-0255">Endonuclease</keyword>
<dbReference type="AlphaFoldDB" id="A0A6A6MBW6"/>
<dbReference type="GO" id="GO:0016787">
    <property type="term" value="F:hydrolase activity"/>
    <property type="evidence" value="ECO:0007669"/>
    <property type="project" value="UniProtKB-KW"/>
</dbReference>
<evidence type="ECO:0000256" key="7">
    <source>
        <dbReference type="SAM" id="MobiDB-lite"/>
    </source>
</evidence>
<accession>A0A6A6MBW6</accession>
<keyword evidence="6" id="KW-0695">RNA-directed DNA polymerase</keyword>
<gene>
    <name evidence="11" type="ORF">GH714_020049</name>
</gene>
<dbReference type="InterPro" id="IPR041588">
    <property type="entry name" value="Integrase_H2C2"/>
</dbReference>
<feature type="domain" description="Reverse transcriptase RNase H-like" evidence="8">
    <location>
        <begin position="444"/>
        <end position="529"/>
    </location>
</feature>
<sequence>MGDSVQDQLAKLFNLLLAEQQSNKELHAKFDALTQEWESTKKDFQTSSTGSPASLRRDKGISGTANSEKSGGSSFVPKFTKLDFPRYDGKDDPLGWLNRCKHFFQHQQTPEEEMVSLASYHLEGIAQLWYMQLLDDIPNPSWAEFSHQCNLRFGPPIRSNKLGELAKLKQMGSVADYQNQFEALVSRAGTLTQHQKVQLYLSGLQDSIAVEVELHHPTDLVNAMSISRLYERKLFPRSSAARDTRRAAIPPDNRANRIVRRLSPDEMEERRKKGLCFNCDEQFVRGHQCKKLFWIDLEETEDVEDFTADPEISLNAITGIRNPQSMRLIGSWMLGQVLILIDSGSTHSFVSAAKVEELNAVVNKQNGLKVHVANGEQLTSPGICKGIPVLLKSNSFMVDLFVLPLTNFDMVLGVNWLRTLGPILWDFTVMSMSFYQQGHLVTLQGIGAVLLQHNRPVAYFSRSLAARHQNLPAYERELIGLVKALKHWHSYLWGREFIVRTDHYTLKYLLEQRHLSATQQHWISKLLGFSFTVEYRAGKSNVVADALSRRNADDSILMAVSMPQLSLFDEIRKEHSDSPAIQQQISAITNGTVASKWVFRDGLLFYNNRVYLPPNSPSIQLVVSALHNQSHEGYQKTLYRITRDFYWQGMKNFVRDFVRSCDPYHAGQPVTPTLPPTILLEDPVHPLAVLDHRIKGGIPEVLIHWSHSSPADASWERVQHITDKFPDFKLADKLPLGREELLAKELPDTQVLEPTPGVPLEVSAP</sequence>
<evidence type="ECO:0000256" key="4">
    <source>
        <dbReference type="ARBA" id="ARBA00022759"/>
    </source>
</evidence>
<dbReference type="Proteomes" id="UP000467840">
    <property type="component" value="Chromosome 14"/>
</dbReference>
<dbReference type="PANTHER" id="PTHR37984:SF5">
    <property type="entry name" value="PROTEIN NYNRIN-LIKE"/>
    <property type="match status" value="1"/>
</dbReference>
<evidence type="ECO:0000256" key="6">
    <source>
        <dbReference type="ARBA" id="ARBA00022918"/>
    </source>
</evidence>
<name>A0A6A6MBW6_HEVBR</name>
<keyword evidence="5" id="KW-0378">Hydrolase</keyword>
<evidence type="ECO:0000313" key="12">
    <source>
        <dbReference type="Proteomes" id="UP000467840"/>
    </source>
</evidence>
<dbReference type="Pfam" id="PF17917">
    <property type="entry name" value="RT_RNaseH"/>
    <property type="match status" value="1"/>
</dbReference>
<keyword evidence="2" id="KW-0548">Nucleotidyltransferase</keyword>
<dbReference type="PANTHER" id="PTHR37984">
    <property type="entry name" value="PROTEIN CBG26694"/>
    <property type="match status" value="1"/>
</dbReference>
<dbReference type="InterPro" id="IPR050951">
    <property type="entry name" value="Retrovirus_Pol_polyprotein"/>
</dbReference>
<comment type="caution">
    <text evidence="11">The sequence shown here is derived from an EMBL/GenBank/DDBJ whole genome shotgun (WGS) entry which is preliminary data.</text>
</comment>
<dbReference type="CDD" id="cd09274">
    <property type="entry name" value="RNase_HI_RT_Ty3"/>
    <property type="match status" value="1"/>
</dbReference>
<dbReference type="InterPro" id="IPR041373">
    <property type="entry name" value="RT_RNaseH"/>
</dbReference>
<dbReference type="Pfam" id="PF17921">
    <property type="entry name" value="Integrase_H2C2"/>
    <property type="match status" value="1"/>
</dbReference>
<dbReference type="InterPro" id="IPR045358">
    <property type="entry name" value="Ty3_capsid"/>
</dbReference>
<evidence type="ECO:0000313" key="11">
    <source>
        <dbReference type="EMBL" id="KAF2311192.1"/>
    </source>
</evidence>
<dbReference type="Pfam" id="PF19259">
    <property type="entry name" value="Ty3_capsid"/>
    <property type="match status" value="1"/>
</dbReference>
<keyword evidence="12" id="KW-1185">Reference proteome</keyword>
<evidence type="ECO:0000259" key="10">
    <source>
        <dbReference type="Pfam" id="PF19259"/>
    </source>
</evidence>
<dbReference type="GO" id="GO:0004519">
    <property type="term" value="F:endonuclease activity"/>
    <property type="evidence" value="ECO:0007669"/>
    <property type="project" value="UniProtKB-KW"/>
</dbReference>
<dbReference type="Gene3D" id="2.40.70.10">
    <property type="entry name" value="Acid Proteases"/>
    <property type="match status" value="1"/>
</dbReference>
<organism evidence="11 12">
    <name type="scientific">Hevea brasiliensis</name>
    <name type="common">Para rubber tree</name>
    <name type="synonym">Siphonia brasiliensis</name>
    <dbReference type="NCBI Taxonomy" id="3981"/>
    <lineage>
        <taxon>Eukaryota</taxon>
        <taxon>Viridiplantae</taxon>
        <taxon>Streptophyta</taxon>
        <taxon>Embryophyta</taxon>
        <taxon>Tracheophyta</taxon>
        <taxon>Spermatophyta</taxon>
        <taxon>Magnoliopsida</taxon>
        <taxon>eudicotyledons</taxon>
        <taxon>Gunneridae</taxon>
        <taxon>Pentapetalae</taxon>
        <taxon>rosids</taxon>
        <taxon>fabids</taxon>
        <taxon>Malpighiales</taxon>
        <taxon>Euphorbiaceae</taxon>
        <taxon>Crotonoideae</taxon>
        <taxon>Micrandreae</taxon>
        <taxon>Hevea</taxon>
    </lineage>
</organism>
<keyword evidence="1" id="KW-0808">Transferase</keyword>
<dbReference type="SUPFAM" id="SSF54160">
    <property type="entry name" value="Chromo domain-like"/>
    <property type="match status" value="1"/>
</dbReference>
<proteinExistence type="predicted"/>